<keyword evidence="1" id="KW-0677">Repeat</keyword>
<dbReference type="Pfam" id="PF00415">
    <property type="entry name" value="RCC1"/>
    <property type="match status" value="1"/>
</dbReference>
<name>A0A8S4E507_PLUXY</name>
<dbReference type="EMBL" id="CAJHNJ030000012">
    <property type="protein sequence ID" value="CAG9110132.1"/>
    <property type="molecule type" value="Genomic_DNA"/>
</dbReference>
<evidence type="ECO:0000313" key="4">
    <source>
        <dbReference type="Proteomes" id="UP000653454"/>
    </source>
</evidence>
<organism evidence="3 4">
    <name type="scientific">Plutella xylostella</name>
    <name type="common">Diamondback moth</name>
    <name type="synonym">Plutella maculipennis</name>
    <dbReference type="NCBI Taxonomy" id="51655"/>
    <lineage>
        <taxon>Eukaryota</taxon>
        <taxon>Metazoa</taxon>
        <taxon>Ecdysozoa</taxon>
        <taxon>Arthropoda</taxon>
        <taxon>Hexapoda</taxon>
        <taxon>Insecta</taxon>
        <taxon>Pterygota</taxon>
        <taxon>Neoptera</taxon>
        <taxon>Endopterygota</taxon>
        <taxon>Lepidoptera</taxon>
        <taxon>Glossata</taxon>
        <taxon>Ditrysia</taxon>
        <taxon>Yponomeutoidea</taxon>
        <taxon>Plutellidae</taxon>
        <taxon>Plutella</taxon>
    </lineage>
</organism>
<gene>
    <name evidence="3" type="ORF">PLXY2_LOCUS4482</name>
</gene>
<feature type="repeat" description="RCC1" evidence="2">
    <location>
        <begin position="650"/>
        <end position="695"/>
    </location>
</feature>
<keyword evidence="4" id="KW-1185">Reference proteome</keyword>
<dbReference type="InterPro" id="IPR009091">
    <property type="entry name" value="RCC1/BLIP-II"/>
</dbReference>
<evidence type="ECO:0000256" key="2">
    <source>
        <dbReference type="PROSITE-ProRule" id="PRU00235"/>
    </source>
</evidence>
<comment type="caution">
    <text evidence="3">The sequence shown here is derived from an EMBL/GenBank/DDBJ whole genome shotgun (WGS) entry which is preliminary data.</text>
</comment>
<sequence length="695" mass="75747">MFFSDDQEDYIFRPQLHLDSKWLNPDLQESFQDPDVLFELYNSLLLDREVYFSAGNGLVNSAGVTSRLGDSGKYYCGLRILTCTCCDGLCGPHSGCACAPCTELAEDEQLRLARHCRLAPRPAPSQVIDDLKWKQDPGPECLQSLLESLVWDQRMRAIKAVASNSYICQVRAFMAIYHRHLVAVIRYSNKLSEQNKNLLENKTAQESGSKLTLSSAVATLDKSSDVAGAAEDMPDHSESTLGLARVGARAALRLALSLVRRAWRCGEDADVCSALLRDALDAVRALPDAALYAGADVSTVPRSQKIWAEVVDSAAKFLHQVVNGELGCNVPIGDWRTSLCVWVELCARRAELPALLKAADMLLSLPQKQRRIEENNELGCNVPIGDWRTSLCVWVELCARRAELPALLKAADMLLSLPQKQRRIEENNELGCNVPIGDWRTSLCVWVELCARRAELPALLKAADMLLSLPQKQRRIEENKVVIEDCVAPLGPFLRRMGRVPAPRAPAGSEAYEGVADTNTDHTAEFLKSCELPAGDGLMAVRQAGIALMCYINRLAAPLLPPMKGFTTCTDSAQEVISVGNGHIPLGAVRVKQIACGERQALLLTQDGIVYTLPYETMSPQLVPGLENTPITQIACHGAGRHYLCLSGAGCVYSWGCGDDGRLGLGDTAPRDAATPVPGLQPHEAMVVIAGPATR</sequence>
<accession>A0A8S4E507</accession>
<dbReference type="InterPro" id="IPR051210">
    <property type="entry name" value="Ub_ligase/GEF_domain"/>
</dbReference>
<dbReference type="AlphaFoldDB" id="A0A8S4E507"/>
<proteinExistence type="predicted"/>
<dbReference type="Proteomes" id="UP000653454">
    <property type="component" value="Unassembled WGS sequence"/>
</dbReference>
<dbReference type="InterPro" id="IPR000408">
    <property type="entry name" value="Reg_chr_condens"/>
</dbReference>
<dbReference type="PANTHER" id="PTHR22870">
    <property type="entry name" value="REGULATOR OF CHROMOSOME CONDENSATION"/>
    <property type="match status" value="1"/>
</dbReference>
<protein>
    <submittedName>
        <fullName evidence="3">(diamondback moth) hypothetical protein</fullName>
    </submittedName>
</protein>
<evidence type="ECO:0000256" key="1">
    <source>
        <dbReference type="ARBA" id="ARBA00022737"/>
    </source>
</evidence>
<dbReference type="SUPFAM" id="SSF50985">
    <property type="entry name" value="RCC1/BLIP-II"/>
    <property type="match status" value="1"/>
</dbReference>
<dbReference type="Gene3D" id="2.130.10.30">
    <property type="entry name" value="Regulator of chromosome condensation 1/beta-lactamase-inhibitor protein II"/>
    <property type="match status" value="1"/>
</dbReference>
<evidence type="ECO:0000313" key="3">
    <source>
        <dbReference type="EMBL" id="CAG9110132.1"/>
    </source>
</evidence>
<dbReference type="PANTHER" id="PTHR22870:SF408">
    <property type="entry name" value="OS09G0560450 PROTEIN"/>
    <property type="match status" value="1"/>
</dbReference>
<reference evidence="3" key="1">
    <citation type="submission" date="2020-11" db="EMBL/GenBank/DDBJ databases">
        <authorList>
            <person name="Whiteford S."/>
        </authorList>
    </citation>
    <scope>NUCLEOTIDE SEQUENCE</scope>
</reference>
<dbReference type="PROSITE" id="PS50012">
    <property type="entry name" value="RCC1_3"/>
    <property type="match status" value="1"/>
</dbReference>